<dbReference type="SUPFAM" id="SSF52540">
    <property type="entry name" value="P-loop containing nucleoside triphosphate hydrolases"/>
    <property type="match status" value="1"/>
</dbReference>
<dbReference type="Gene3D" id="3.40.50.300">
    <property type="entry name" value="P-loop containing nucleotide triphosphate hydrolases"/>
    <property type="match status" value="1"/>
</dbReference>
<dbReference type="PANTHER" id="PTHR44167:SF24">
    <property type="entry name" value="SERINE_THREONINE-PROTEIN KINASE CHK2"/>
    <property type="match status" value="1"/>
</dbReference>
<accession>A0A1Z4LXE3</accession>
<dbReference type="Proteomes" id="UP000218418">
    <property type="component" value="Chromosome"/>
</dbReference>
<dbReference type="Pfam" id="PF00069">
    <property type="entry name" value="Pkinase"/>
    <property type="match status" value="1"/>
</dbReference>
<dbReference type="SMART" id="SM00220">
    <property type="entry name" value="S_TKc"/>
    <property type="match status" value="1"/>
</dbReference>
<dbReference type="AlphaFoldDB" id="A0A1Z4LXE3"/>
<dbReference type="PROSITE" id="PS50011">
    <property type="entry name" value="PROTEIN_KINASE_DOM"/>
    <property type="match status" value="1"/>
</dbReference>
<dbReference type="SUPFAM" id="SSF56112">
    <property type="entry name" value="Protein kinase-like (PK-like)"/>
    <property type="match status" value="1"/>
</dbReference>
<dbReference type="GO" id="GO:0005524">
    <property type="term" value="F:ATP binding"/>
    <property type="evidence" value="ECO:0007669"/>
    <property type="project" value="InterPro"/>
</dbReference>
<proteinExistence type="predicted"/>
<dbReference type="PANTHER" id="PTHR44167">
    <property type="entry name" value="OVARIAN-SPECIFIC SERINE/THREONINE-PROTEIN KINASE LOK-RELATED"/>
    <property type="match status" value="1"/>
</dbReference>
<reference evidence="2 3" key="1">
    <citation type="submission" date="2017-06" db="EMBL/GenBank/DDBJ databases">
        <title>Genome sequencing of cyanobaciteial culture collection at National Institute for Environmental Studies (NIES).</title>
        <authorList>
            <person name="Hirose Y."/>
            <person name="Shimura Y."/>
            <person name="Fujisawa T."/>
            <person name="Nakamura Y."/>
            <person name="Kawachi M."/>
        </authorList>
    </citation>
    <scope>NUCLEOTIDE SEQUENCE [LARGE SCALE GENOMIC DNA]</scope>
    <source>
        <strain evidence="2 3">NIES-267</strain>
    </source>
</reference>
<dbReference type="EMBL" id="AP018227">
    <property type="protein sequence ID" value="BAY85894.1"/>
    <property type="molecule type" value="Genomic_DNA"/>
</dbReference>
<dbReference type="Gene3D" id="1.10.510.10">
    <property type="entry name" value="Transferase(Phosphotransferase) domain 1"/>
    <property type="match status" value="1"/>
</dbReference>
<dbReference type="Pfam" id="PF14516">
    <property type="entry name" value="AAA_35"/>
    <property type="match status" value="1"/>
</dbReference>
<dbReference type="CDD" id="cd14014">
    <property type="entry name" value="STKc_PknB_like"/>
    <property type="match status" value="1"/>
</dbReference>
<sequence>MNDYKKPQINWQIGSKINRIFSWKGNEDNPMQGKILREKYRVKHSLGGKGGFGETFIAESLNSRDDKLYVAKKLKPTITDPRIWKQFSKEASVLKELGQFHPLIPEVYDYFQQSKEYYLIQEHIDGNDLTHEILPGKRWSEAQTKKFLTEILEILAFVHNRGILHMDIKPANIMRRNGDRQLMLIDFGSVKRTSTQVIENGEIRVNPNSLVFCTPGYAPIEQLNCKPHFYSSDIYAVGITAIQALTGISAIELSKDKGTVIWRDEVSDYVSNAFADFLSKMVSFDYTKRYQNAKIAREELLKIADSSYESEETIPSPLPFLAKSSDLNTVPPIEFPSGPVRLNSPFYIENCNSNMDSRSTALRRIKAPRKWGKTSATIRMKEQERKQGFHTVCLNFREFDTEALQNLGIFLQKFCESIILELNSEEVQIETNVAKFWKESLVPNNKAKCRIYIQKYILTVINKPLVIVLDEVDTIFGNSQIDVEFFALLRVFYERSASEAIWQKLKMIIVHSQDYTETSKNKSPFNVGESVELPEFDESQIKKLVALHGLNWQREQIKQLMELVGGHPYMVRVALYKIANKEMTFSQFLELAATEAGPFAEDLLYQWNNLEKHHIKQEYKKVLATKSAVQIDAQKANVLEGMGLIKRDKKNPNKVECFCQLYRLYFSQYLGL</sequence>
<dbReference type="GO" id="GO:0004672">
    <property type="term" value="F:protein kinase activity"/>
    <property type="evidence" value="ECO:0007669"/>
    <property type="project" value="InterPro"/>
</dbReference>
<gene>
    <name evidence="2" type="ORF">NIES267_54000</name>
</gene>
<dbReference type="InterPro" id="IPR000719">
    <property type="entry name" value="Prot_kinase_dom"/>
</dbReference>
<dbReference type="InterPro" id="IPR027417">
    <property type="entry name" value="P-loop_NTPase"/>
</dbReference>
<protein>
    <recommendedName>
        <fullName evidence="1">Protein kinase domain-containing protein</fullName>
    </recommendedName>
</protein>
<dbReference type="InterPro" id="IPR011009">
    <property type="entry name" value="Kinase-like_dom_sf"/>
</dbReference>
<evidence type="ECO:0000313" key="2">
    <source>
        <dbReference type="EMBL" id="BAY85894.1"/>
    </source>
</evidence>
<evidence type="ECO:0000259" key="1">
    <source>
        <dbReference type="PROSITE" id="PS50011"/>
    </source>
</evidence>
<keyword evidence="3" id="KW-1185">Reference proteome</keyword>
<organism evidence="2 3">
    <name type="scientific">Calothrix parasitica NIES-267</name>
    <dbReference type="NCBI Taxonomy" id="1973488"/>
    <lineage>
        <taxon>Bacteria</taxon>
        <taxon>Bacillati</taxon>
        <taxon>Cyanobacteriota</taxon>
        <taxon>Cyanophyceae</taxon>
        <taxon>Nostocales</taxon>
        <taxon>Calotrichaceae</taxon>
        <taxon>Calothrix</taxon>
    </lineage>
</organism>
<evidence type="ECO:0000313" key="3">
    <source>
        <dbReference type="Proteomes" id="UP000218418"/>
    </source>
</evidence>
<name>A0A1Z4LXE3_9CYAN</name>
<dbReference type="OrthoDB" id="5522963at2"/>
<feature type="domain" description="Protein kinase" evidence="1">
    <location>
        <begin position="41"/>
        <end position="301"/>
    </location>
</feature>